<evidence type="ECO:0000313" key="1">
    <source>
        <dbReference type="EMBL" id="NIJ52406.1"/>
    </source>
</evidence>
<sequence>MINSRAIKWLPGLLFLAAQLLNTIYEVTQDTRTLSWAPHTTQVHYKIQAFENGRIWNKQQVEARYGIAQKAWEAHAEGNLIRIIRSSEEHHSMHPDSVQLIYSRNGSPSRTYLWTATSE</sequence>
<organism evidence="1 2">
    <name type="scientific">Dyadobacter arcticus</name>
    <dbReference type="NCBI Taxonomy" id="1078754"/>
    <lineage>
        <taxon>Bacteria</taxon>
        <taxon>Pseudomonadati</taxon>
        <taxon>Bacteroidota</taxon>
        <taxon>Cytophagia</taxon>
        <taxon>Cytophagales</taxon>
        <taxon>Spirosomataceae</taxon>
        <taxon>Dyadobacter</taxon>
    </lineage>
</organism>
<dbReference type="Proteomes" id="UP001179181">
    <property type="component" value="Unassembled WGS sequence"/>
</dbReference>
<name>A0ABX0UHG6_9BACT</name>
<proteinExistence type="predicted"/>
<gene>
    <name evidence="1" type="ORF">FHS68_001576</name>
</gene>
<comment type="caution">
    <text evidence="1">The sequence shown here is derived from an EMBL/GenBank/DDBJ whole genome shotgun (WGS) entry which is preliminary data.</text>
</comment>
<accession>A0ABX0UHG6</accession>
<dbReference type="EMBL" id="JAASQJ010000002">
    <property type="protein sequence ID" value="NIJ52406.1"/>
    <property type="molecule type" value="Genomic_DNA"/>
</dbReference>
<keyword evidence="2" id="KW-1185">Reference proteome</keyword>
<evidence type="ECO:0000313" key="2">
    <source>
        <dbReference type="Proteomes" id="UP001179181"/>
    </source>
</evidence>
<reference evidence="1 2" key="1">
    <citation type="submission" date="2020-03" db="EMBL/GenBank/DDBJ databases">
        <title>Genomic Encyclopedia of Type Strains, Phase IV (KMG-IV): sequencing the most valuable type-strain genomes for metagenomic binning, comparative biology and taxonomic classification.</title>
        <authorList>
            <person name="Goeker M."/>
        </authorList>
    </citation>
    <scope>NUCLEOTIDE SEQUENCE [LARGE SCALE GENOMIC DNA]</scope>
    <source>
        <strain evidence="1 2">DSM 102865</strain>
    </source>
</reference>
<dbReference type="RefSeq" id="WP_167268850.1">
    <property type="nucleotide sequence ID" value="NZ_JAASQJ010000002.1"/>
</dbReference>
<protein>
    <submittedName>
        <fullName evidence="1">Uncharacterized protein</fullName>
    </submittedName>
</protein>